<evidence type="ECO:0000259" key="9">
    <source>
        <dbReference type="PROSITE" id="PS50109"/>
    </source>
</evidence>
<dbReference type="InterPro" id="IPR036890">
    <property type="entry name" value="HATPase_C_sf"/>
</dbReference>
<feature type="domain" description="Histidine kinase" evidence="9">
    <location>
        <begin position="234"/>
        <end position="467"/>
    </location>
</feature>
<keyword evidence="7" id="KW-0175">Coiled coil</keyword>
<feature type="coiled-coil region" evidence="7">
    <location>
        <begin position="46"/>
        <end position="85"/>
    </location>
</feature>
<dbReference type="InterPro" id="IPR035965">
    <property type="entry name" value="PAS-like_dom_sf"/>
</dbReference>
<dbReference type="PANTHER" id="PTHR42878:SF15">
    <property type="entry name" value="BACTERIOPHYTOCHROME"/>
    <property type="match status" value="1"/>
</dbReference>
<feature type="domain" description="PAS" evidence="10">
    <location>
        <begin position="75"/>
        <end position="145"/>
    </location>
</feature>
<evidence type="ECO:0000256" key="5">
    <source>
        <dbReference type="ARBA" id="ARBA00022777"/>
    </source>
</evidence>
<dbReference type="GO" id="GO:0000156">
    <property type="term" value="F:phosphorelay response regulator activity"/>
    <property type="evidence" value="ECO:0007669"/>
    <property type="project" value="TreeGrafter"/>
</dbReference>
<dbReference type="OrthoDB" id="58669at2"/>
<feature type="region of interest" description="Disordered" evidence="8">
    <location>
        <begin position="1"/>
        <end position="34"/>
    </location>
</feature>
<evidence type="ECO:0000256" key="4">
    <source>
        <dbReference type="ARBA" id="ARBA00022679"/>
    </source>
</evidence>
<dbReference type="CDD" id="cd00130">
    <property type="entry name" value="PAS"/>
    <property type="match status" value="1"/>
</dbReference>
<proteinExistence type="predicted"/>
<comment type="caution">
    <text evidence="11">The sequence shown here is derived from an EMBL/GenBank/DDBJ whole genome shotgun (WGS) entry which is preliminary data.</text>
</comment>
<dbReference type="SMART" id="SM00091">
    <property type="entry name" value="PAS"/>
    <property type="match status" value="1"/>
</dbReference>
<evidence type="ECO:0000259" key="10">
    <source>
        <dbReference type="PROSITE" id="PS50112"/>
    </source>
</evidence>
<dbReference type="InterPro" id="IPR003594">
    <property type="entry name" value="HATPase_dom"/>
</dbReference>
<evidence type="ECO:0000256" key="3">
    <source>
        <dbReference type="ARBA" id="ARBA00022553"/>
    </source>
</evidence>
<reference evidence="11 12" key="1">
    <citation type="submission" date="2019-07" db="EMBL/GenBank/DDBJ databases">
        <title>Deinococcus detaillus sp. nov., isolated from humus soil in Antarctica.</title>
        <authorList>
            <person name="Zhang K."/>
        </authorList>
    </citation>
    <scope>NUCLEOTIDE SEQUENCE [LARGE SCALE GENOMIC DNA]</scope>
    <source>
        <strain evidence="11 12">H1</strain>
    </source>
</reference>
<evidence type="ECO:0000256" key="7">
    <source>
        <dbReference type="SAM" id="Coils"/>
    </source>
</evidence>
<dbReference type="GO" id="GO:0004673">
    <property type="term" value="F:protein histidine kinase activity"/>
    <property type="evidence" value="ECO:0007669"/>
    <property type="project" value="UniProtKB-EC"/>
</dbReference>
<dbReference type="Pfam" id="PF02518">
    <property type="entry name" value="HATPase_c"/>
    <property type="match status" value="1"/>
</dbReference>
<dbReference type="AlphaFoldDB" id="A0A553V444"/>
<dbReference type="Gene3D" id="3.30.450.20">
    <property type="entry name" value="PAS domain"/>
    <property type="match status" value="1"/>
</dbReference>
<evidence type="ECO:0000256" key="1">
    <source>
        <dbReference type="ARBA" id="ARBA00000085"/>
    </source>
</evidence>
<dbReference type="InterPro" id="IPR004358">
    <property type="entry name" value="Sig_transdc_His_kin-like_C"/>
</dbReference>
<keyword evidence="6" id="KW-0472">Membrane</keyword>
<dbReference type="InterPro" id="IPR005467">
    <property type="entry name" value="His_kinase_dom"/>
</dbReference>
<keyword evidence="4" id="KW-0808">Transferase</keyword>
<dbReference type="Proteomes" id="UP000316092">
    <property type="component" value="Unassembled WGS sequence"/>
</dbReference>
<dbReference type="GO" id="GO:0006355">
    <property type="term" value="P:regulation of DNA-templated transcription"/>
    <property type="evidence" value="ECO:0007669"/>
    <property type="project" value="InterPro"/>
</dbReference>
<organism evidence="11 12">
    <name type="scientific">Deinococcus detaillensis</name>
    <dbReference type="NCBI Taxonomy" id="2592048"/>
    <lineage>
        <taxon>Bacteria</taxon>
        <taxon>Thermotogati</taxon>
        <taxon>Deinococcota</taxon>
        <taxon>Deinococci</taxon>
        <taxon>Deinococcales</taxon>
        <taxon>Deinococcaceae</taxon>
        <taxon>Deinococcus</taxon>
    </lineage>
</organism>
<dbReference type="EMBL" id="VKDB01000003">
    <property type="protein sequence ID" value="TSA87263.1"/>
    <property type="molecule type" value="Genomic_DNA"/>
</dbReference>
<evidence type="ECO:0000256" key="2">
    <source>
        <dbReference type="ARBA" id="ARBA00012438"/>
    </source>
</evidence>
<accession>A0A553V444</accession>
<keyword evidence="12" id="KW-1185">Reference proteome</keyword>
<gene>
    <name evidence="11" type="ORF">FNU79_05105</name>
</gene>
<dbReference type="EC" id="2.7.13.3" evidence="2"/>
<evidence type="ECO:0000256" key="8">
    <source>
        <dbReference type="SAM" id="MobiDB-lite"/>
    </source>
</evidence>
<dbReference type="PROSITE" id="PS50109">
    <property type="entry name" value="HIS_KIN"/>
    <property type="match status" value="1"/>
</dbReference>
<dbReference type="PANTHER" id="PTHR42878">
    <property type="entry name" value="TWO-COMPONENT HISTIDINE KINASE"/>
    <property type="match status" value="1"/>
</dbReference>
<evidence type="ECO:0000256" key="6">
    <source>
        <dbReference type="ARBA" id="ARBA00023136"/>
    </source>
</evidence>
<dbReference type="Gene3D" id="3.30.565.10">
    <property type="entry name" value="Histidine kinase-like ATPase, C-terminal domain"/>
    <property type="match status" value="1"/>
</dbReference>
<sequence length="471" mass="52023">MSDQQSTPAPVWSSDDLRRQAEEQLQAQPSQHSEANFQHLRHDFEAQQHELQVHQVELLLQNEELQRSNQALELARDKYQELYDMAPVGYFSLDKGGHIVEVNAAGSAQLGLSRQHLLGRRFLLFVDESSRTSLATLLKRLGSGAASGRLELRLLPQGARGAGTGALNTVPLEGQLDAVLSSGGDIRLAVTDITALKAAQSTILALNDTLEARIMTRTVQVQELNEELELFVQSTMQALDTPLRHISSFAGLLKNAPPAATPARTAAASPAPKDTQTVYPEALREHYLRKMVSAAEHVQVLAAALTEYFRLGRQRARFIPVSLEKVLAEVKKSLAGELEGRQIVWEQHRLPTVTGDSRTLQLLFFHLLDNALKFSGTRSEAHIRIGVSENNTEYIISVQDNGVGFNMRQKSRLFALFQQLHTPRQFGGLGLGLAVVRRVVLRHGGRVWGEGKEGEGASFWVALPKEAGVRR</sequence>
<keyword evidence="5" id="KW-0418">Kinase</keyword>
<name>A0A553V444_9DEIO</name>
<dbReference type="GO" id="GO:0007234">
    <property type="term" value="P:osmosensory signaling via phosphorelay pathway"/>
    <property type="evidence" value="ECO:0007669"/>
    <property type="project" value="TreeGrafter"/>
</dbReference>
<dbReference type="RefSeq" id="WP_143719807.1">
    <property type="nucleotide sequence ID" value="NZ_VKDB01000003.1"/>
</dbReference>
<protein>
    <recommendedName>
        <fullName evidence="2">histidine kinase</fullName>
        <ecNumber evidence="2">2.7.13.3</ecNumber>
    </recommendedName>
</protein>
<dbReference type="SUPFAM" id="SSF55785">
    <property type="entry name" value="PYP-like sensor domain (PAS domain)"/>
    <property type="match status" value="1"/>
</dbReference>
<dbReference type="InterPro" id="IPR000014">
    <property type="entry name" value="PAS"/>
</dbReference>
<evidence type="ECO:0000313" key="11">
    <source>
        <dbReference type="EMBL" id="TSA87263.1"/>
    </source>
</evidence>
<dbReference type="PRINTS" id="PR00344">
    <property type="entry name" value="BCTRLSENSOR"/>
</dbReference>
<dbReference type="FunFam" id="3.30.565.10:FF:000006">
    <property type="entry name" value="Sensor histidine kinase WalK"/>
    <property type="match status" value="1"/>
</dbReference>
<dbReference type="NCBIfam" id="TIGR00229">
    <property type="entry name" value="sensory_box"/>
    <property type="match status" value="1"/>
</dbReference>
<dbReference type="InterPro" id="IPR013767">
    <property type="entry name" value="PAS_fold"/>
</dbReference>
<dbReference type="PROSITE" id="PS50112">
    <property type="entry name" value="PAS"/>
    <property type="match status" value="1"/>
</dbReference>
<dbReference type="SUPFAM" id="SSF55874">
    <property type="entry name" value="ATPase domain of HSP90 chaperone/DNA topoisomerase II/histidine kinase"/>
    <property type="match status" value="1"/>
</dbReference>
<evidence type="ECO:0000313" key="12">
    <source>
        <dbReference type="Proteomes" id="UP000316092"/>
    </source>
</evidence>
<dbReference type="GO" id="GO:0030295">
    <property type="term" value="F:protein kinase activator activity"/>
    <property type="evidence" value="ECO:0007669"/>
    <property type="project" value="TreeGrafter"/>
</dbReference>
<dbReference type="InterPro" id="IPR050351">
    <property type="entry name" value="BphY/WalK/GraS-like"/>
</dbReference>
<keyword evidence="3" id="KW-0597">Phosphoprotein</keyword>
<feature type="compositionally biased region" description="Polar residues" evidence="8">
    <location>
        <begin position="23"/>
        <end position="34"/>
    </location>
</feature>
<comment type="catalytic activity">
    <reaction evidence="1">
        <text>ATP + protein L-histidine = ADP + protein N-phospho-L-histidine.</text>
        <dbReference type="EC" id="2.7.13.3"/>
    </reaction>
</comment>
<dbReference type="GO" id="GO:0016020">
    <property type="term" value="C:membrane"/>
    <property type="evidence" value="ECO:0007669"/>
    <property type="project" value="UniProtKB-SubCell"/>
</dbReference>
<dbReference type="SMART" id="SM00387">
    <property type="entry name" value="HATPase_c"/>
    <property type="match status" value="1"/>
</dbReference>
<dbReference type="Pfam" id="PF00989">
    <property type="entry name" value="PAS"/>
    <property type="match status" value="1"/>
</dbReference>